<proteinExistence type="predicted"/>
<dbReference type="RefSeq" id="WP_206371397.1">
    <property type="nucleotide sequence ID" value="NZ_CAWPTM010000098.1"/>
</dbReference>
<comment type="caution">
    <text evidence="1">The sequence shown here is derived from an EMBL/GenBank/DDBJ whole genome shotgun (WGS) entry which is preliminary data.</text>
</comment>
<keyword evidence="2" id="KW-1185">Reference proteome</keyword>
<evidence type="ECO:0000313" key="1">
    <source>
        <dbReference type="EMBL" id="MBN3579448.1"/>
    </source>
</evidence>
<dbReference type="EMBL" id="JAFHLB010000025">
    <property type="protein sequence ID" value="MBN3579448.1"/>
    <property type="molecule type" value="Genomic_DNA"/>
</dbReference>
<name>A0ABS3A4Y5_9VIBR</name>
<evidence type="ECO:0000313" key="2">
    <source>
        <dbReference type="Proteomes" id="UP000779070"/>
    </source>
</evidence>
<gene>
    <name evidence="1" type="ORF">JYA62_17435</name>
</gene>
<sequence>MKFARYWAKKEVENETGIFWQKKLSVWGSSNESQEQAAINAENRRHLMTDFFSGHHERGDDYEYWTGVIKEEILLERQNKDGEPLAIISRNGYGAAVLNTSNVVFGDIDVFAPSFVDRFLQLFGREKKDKSYYLALIEAYQKRHPDLAFRVYETHSGLRFILTNKLYAPTDKFVDTLFSDLNVDPLYVQLCKKQECFRARLTPKPWRIGMPRPASRFPRSEQSSINEFEQWLGKYNAASVKATSAKYITSYGEHRSHQDVQTVIEIHDQHIARTDVELA</sequence>
<dbReference type="Proteomes" id="UP000779070">
    <property type="component" value="Unassembled WGS sequence"/>
</dbReference>
<organism evidence="1 2">
    <name type="scientific">Vibrio neptunius</name>
    <dbReference type="NCBI Taxonomy" id="170651"/>
    <lineage>
        <taxon>Bacteria</taxon>
        <taxon>Pseudomonadati</taxon>
        <taxon>Pseudomonadota</taxon>
        <taxon>Gammaproteobacteria</taxon>
        <taxon>Vibrionales</taxon>
        <taxon>Vibrionaceae</taxon>
        <taxon>Vibrio</taxon>
    </lineage>
</organism>
<reference evidence="1 2" key="1">
    <citation type="submission" date="2021-02" db="EMBL/GenBank/DDBJ databases">
        <title>Draft Genome Sequences of 5 Vibrio neptunius Strains Isolated From of Bivalve Hatcheries.</title>
        <authorList>
            <person name="Galvis F."/>
            <person name="Barja J.L."/>
            <person name="Lemos M.L."/>
            <person name="Balado M."/>
        </authorList>
    </citation>
    <scope>NUCLEOTIDE SEQUENCE [LARGE SCALE GENOMIC DNA]</scope>
    <source>
        <strain evidence="1 2">PP-145.98</strain>
    </source>
</reference>
<protein>
    <submittedName>
        <fullName evidence="1">Uncharacterized protein</fullName>
    </submittedName>
</protein>
<accession>A0ABS3A4Y5</accession>